<reference evidence="2" key="1">
    <citation type="journal article" date="2019" name="Int. J. Syst. Evol. Microbiol.">
        <title>The Global Catalogue of Microorganisms (GCM) 10K type strain sequencing project: providing services to taxonomists for standard genome sequencing and annotation.</title>
        <authorList>
            <consortium name="The Broad Institute Genomics Platform"/>
            <consortium name="The Broad Institute Genome Sequencing Center for Infectious Disease"/>
            <person name="Wu L."/>
            <person name="Ma J."/>
        </authorList>
    </citation>
    <scope>NUCLEOTIDE SEQUENCE [LARGE SCALE GENOMIC DNA]</scope>
    <source>
        <strain evidence="2">KCTC 52232</strain>
    </source>
</reference>
<name>A0ABW5XNI4_9SPHI</name>
<dbReference type="RefSeq" id="WP_377124605.1">
    <property type="nucleotide sequence ID" value="NZ_JBHUON010000005.1"/>
</dbReference>
<organism evidence="1 2">
    <name type="scientific">Mucilaginibacter antarcticus</name>
    <dbReference type="NCBI Taxonomy" id="1855725"/>
    <lineage>
        <taxon>Bacteria</taxon>
        <taxon>Pseudomonadati</taxon>
        <taxon>Bacteroidota</taxon>
        <taxon>Sphingobacteriia</taxon>
        <taxon>Sphingobacteriales</taxon>
        <taxon>Sphingobacteriaceae</taxon>
        <taxon>Mucilaginibacter</taxon>
    </lineage>
</organism>
<accession>A0ABW5XNI4</accession>
<dbReference type="EMBL" id="JBHUON010000005">
    <property type="protein sequence ID" value="MFD2864258.1"/>
    <property type="molecule type" value="Genomic_DNA"/>
</dbReference>
<evidence type="ECO:0000313" key="1">
    <source>
        <dbReference type="EMBL" id="MFD2864258.1"/>
    </source>
</evidence>
<keyword evidence="2" id="KW-1185">Reference proteome</keyword>
<evidence type="ECO:0000313" key="2">
    <source>
        <dbReference type="Proteomes" id="UP001597601"/>
    </source>
</evidence>
<protein>
    <recommendedName>
        <fullName evidence="3">RES domain-containing protein</fullName>
    </recommendedName>
</protein>
<evidence type="ECO:0008006" key="3">
    <source>
        <dbReference type="Google" id="ProtNLM"/>
    </source>
</evidence>
<gene>
    <name evidence="1" type="ORF">ACFSYC_06110</name>
</gene>
<sequence>MRIISFFKSILDPNTRHARSSYDNPKELPPSVKDREFNNNLFITKQYCDKQLKDNSKGTASILRTTNPVYYREDIFKFAYSSFEETIWTLDPNNRDNEFLISSLFTAQLRRKENAVLSFDGVENIKGKILIADFDESVTDGASEVCSEGFIDVYDLPPIDTWFYLAKRPNGYRCIYAWVPEQFVELVERAIAVNCIDCLSWYVEETQF</sequence>
<comment type="caution">
    <text evidence="1">The sequence shown here is derived from an EMBL/GenBank/DDBJ whole genome shotgun (WGS) entry which is preliminary data.</text>
</comment>
<dbReference type="Proteomes" id="UP001597601">
    <property type="component" value="Unassembled WGS sequence"/>
</dbReference>
<proteinExistence type="predicted"/>